<dbReference type="Proteomes" id="UP000011529">
    <property type="component" value="Unassembled WGS sequence"/>
</dbReference>
<sequence>MPDAHGIAALSRVTVRTGPLRTILAFDSIGRPCFATVDNACEALTHQDLPLPYRALFQQSSTTDAT</sequence>
<dbReference type="EMBL" id="ANMO01000202">
    <property type="protein sequence ID" value="EMB14942.1"/>
    <property type="molecule type" value="Genomic_DNA"/>
</dbReference>
<name>M2AQF0_9BACT</name>
<gene>
    <name evidence="1" type="ORF">RE6C_04279</name>
</gene>
<keyword evidence="2" id="KW-1185">Reference proteome</keyword>
<reference evidence="1" key="1">
    <citation type="submission" date="2012-11" db="EMBL/GenBank/DDBJ databases">
        <title>Permanent draft genomes of Rhodopirellula europaea strain SH398 and 6C.</title>
        <authorList>
            <person name="Richter M."/>
            <person name="Richter-Heitmann T."/>
            <person name="Frank C."/>
            <person name="Harder J."/>
            <person name="Glockner F.O."/>
        </authorList>
    </citation>
    <scope>NUCLEOTIDE SEQUENCE</scope>
    <source>
        <strain evidence="1">6C</strain>
    </source>
</reference>
<reference evidence="1" key="2">
    <citation type="journal article" date="2013" name="Mar. Genomics">
        <title>Expression of sulfatases in Rhodopirellula baltica and the diversity of sulfatases in the genus Rhodopirellula.</title>
        <authorList>
            <person name="Wegner C.E."/>
            <person name="Richter-Heitmann T."/>
            <person name="Klindworth A."/>
            <person name="Klockow C."/>
            <person name="Richter M."/>
            <person name="Achstetter T."/>
            <person name="Glockner F.O."/>
            <person name="Harder J."/>
        </authorList>
    </citation>
    <scope>NUCLEOTIDE SEQUENCE [LARGE SCALE GENOMIC DNA]</scope>
    <source>
        <strain evidence="1">6C</strain>
    </source>
</reference>
<accession>M2AQF0</accession>
<protein>
    <submittedName>
        <fullName evidence="1">Uncharacterized protein</fullName>
    </submittedName>
</protein>
<comment type="caution">
    <text evidence="1">The sequence shown here is derived from an EMBL/GenBank/DDBJ whole genome shotgun (WGS) entry which is preliminary data.</text>
</comment>
<dbReference type="PATRIC" id="fig|1263867.3.peg.4588"/>
<dbReference type="AlphaFoldDB" id="M2AQF0"/>
<organism evidence="1 2">
    <name type="scientific">Rhodopirellula europaea 6C</name>
    <dbReference type="NCBI Taxonomy" id="1263867"/>
    <lineage>
        <taxon>Bacteria</taxon>
        <taxon>Pseudomonadati</taxon>
        <taxon>Planctomycetota</taxon>
        <taxon>Planctomycetia</taxon>
        <taxon>Pirellulales</taxon>
        <taxon>Pirellulaceae</taxon>
        <taxon>Rhodopirellula</taxon>
    </lineage>
</organism>
<evidence type="ECO:0000313" key="2">
    <source>
        <dbReference type="Proteomes" id="UP000011529"/>
    </source>
</evidence>
<proteinExistence type="predicted"/>
<evidence type="ECO:0000313" key="1">
    <source>
        <dbReference type="EMBL" id="EMB14942.1"/>
    </source>
</evidence>